<evidence type="ECO:0000313" key="6">
    <source>
        <dbReference type="EMBL" id="WAJ22926.1"/>
    </source>
</evidence>
<evidence type="ECO:0000256" key="2">
    <source>
        <dbReference type="ARBA" id="ARBA00022692"/>
    </source>
</evidence>
<dbReference type="Pfam" id="PF01226">
    <property type="entry name" value="Form_Nir_trans"/>
    <property type="match status" value="1"/>
</dbReference>
<evidence type="ECO:0000256" key="5">
    <source>
        <dbReference type="SAM" id="Phobius"/>
    </source>
</evidence>
<keyword evidence="7" id="KW-1185">Reference proteome</keyword>
<dbReference type="InterPro" id="IPR000292">
    <property type="entry name" value="For/NO2_transpt"/>
</dbReference>
<keyword evidence="2 5" id="KW-0812">Transmembrane</keyword>
<keyword evidence="4 5" id="KW-0472">Membrane</keyword>
<dbReference type="PANTHER" id="PTHR30520:SF8">
    <property type="entry name" value="NITRITE TRANSPORTER NIRC"/>
    <property type="match status" value="1"/>
</dbReference>
<sequence length="258" mass="28496">MYTNEVNKVAESAQKKSEFLNENLFQYVVLAMMSGFFIIIGIALSFSAAAIIQVEGKMYGKIAIGLTFWVALGLLTFAGGELFTGNCFVFTIGYLKRTVSLKQTAKLLLINYAGNLIGCMVLAFIYVQSKAMIGISDAYIEKTALSKLDIPMSQLFFRAVLCNFVICLAIWLCYKMKEETAKLMMMVFCVLAFAVSGFEHSIANMGIFSIALLLPHDVNLTLFEVCKNVLIVTLGNMAGASLFLGVPYWYASKTKEII</sequence>
<feature type="transmembrane region" description="Helical" evidence="5">
    <location>
        <begin position="155"/>
        <end position="174"/>
    </location>
</feature>
<feature type="transmembrane region" description="Helical" evidence="5">
    <location>
        <begin position="229"/>
        <end position="251"/>
    </location>
</feature>
<keyword evidence="3 5" id="KW-1133">Transmembrane helix</keyword>
<reference evidence="6" key="1">
    <citation type="submission" date="2022-11" db="EMBL/GenBank/DDBJ databases">
        <title>Lacrimispora xylanolytica sy1, complete genome.</title>
        <authorList>
            <person name="Choi S."/>
        </authorList>
    </citation>
    <scope>NUCLEOTIDE SEQUENCE</scope>
    <source>
        <strain evidence="6">Sy1</strain>
    </source>
</reference>
<dbReference type="PANTHER" id="PTHR30520">
    <property type="entry name" value="FORMATE TRANSPORTER-RELATED"/>
    <property type="match status" value="1"/>
</dbReference>
<feature type="transmembrane region" description="Helical" evidence="5">
    <location>
        <begin position="24"/>
        <end position="54"/>
    </location>
</feature>
<feature type="transmembrane region" description="Helical" evidence="5">
    <location>
        <begin position="107"/>
        <end position="127"/>
    </location>
</feature>
<dbReference type="EMBL" id="CP113524">
    <property type="protein sequence ID" value="WAJ22926.1"/>
    <property type="molecule type" value="Genomic_DNA"/>
</dbReference>
<comment type="subcellular location">
    <subcellularLocation>
        <location evidence="1">Membrane</location>
        <topology evidence="1">Multi-pass membrane protein</topology>
    </subcellularLocation>
</comment>
<dbReference type="Gene3D" id="1.20.1080.10">
    <property type="entry name" value="Glycerol uptake facilitator protein"/>
    <property type="match status" value="1"/>
</dbReference>
<evidence type="ECO:0000313" key="7">
    <source>
        <dbReference type="Proteomes" id="UP001163115"/>
    </source>
</evidence>
<gene>
    <name evidence="6" type="ORF">OW255_15330</name>
</gene>
<proteinExistence type="predicted"/>
<feature type="transmembrane region" description="Helical" evidence="5">
    <location>
        <begin position="186"/>
        <end position="214"/>
    </location>
</feature>
<evidence type="ECO:0000256" key="4">
    <source>
        <dbReference type="ARBA" id="ARBA00023136"/>
    </source>
</evidence>
<evidence type="ECO:0000256" key="3">
    <source>
        <dbReference type="ARBA" id="ARBA00022989"/>
    </source>
</evidence>
<dbReference type="InterPro" id="IPR023271">
    <property type="entry name" value="Aquaporin-like"/>
</dbReference>
<dbReference type="Proteomes" id="UP001163115">
    <property type="component" value="Chromosome"/>
</dbReference>
<name>A0ABY7ABM7_9FIRM</name>
<organism evidence="6 7">
    <name type="scientific">Lacrimispora xylanolytica</name>
    <dbReference type="NCBI Taxonomy" id="29375"/>
    <lineage>
        <taxon>Bacteria</taxon>
        <taxon>Bacillati</taxon>
        <taxon>Bacillota</taxon>
        <taxon>Clostridia</taxon>
        <taxon>Lachnospirales</taxon>
        <taxon>Lachnospiraceae</taxon>
        <taxon>Lacrimispora</taxon>
    </lineage>
</organism>
<evidence type="ECO:0000256" key="1">
    <source>
        <dbReference type="ARBA" id="ARBA00004141"/>
    </source>
</evidence>
<feature type="transmembrane region" description="Helical" evidence="5">
    <location>
        <begin position="66"/>
        <end position="95"/>
    </location>
</feature>
<dbReference type="RefSeq" id="WP_268114560.1">
    <property type="nucleotide sequence ID" value="NZ_CP113524.1"/>
</dbReference>
<accession>A0ABY7ABM7</accession>
<protein>
    <submittedName>
        <fullName evidence="6">Formate/nitrite transporter family protein</fullName>
    </submittedName>
</protein>